<dbReference type="EMBL" id="MW030614">
    <property type="protein sequence ID" value="QPI16911.1"/>
    <property type="molecule type" value="Genomic_DNA"/>
</dbReference>
<organism evidence="1">
    <name type="scientific">Virus NIOZ-UU159</name>
    <dbReference type="NCBI Taxonomy" id="2763270"/>
    <lineage>
        <taxon>Viruses</taxon>
    </lineage>
</organism>
<evidence type="ECO:0000313" key="1">
    <source>
        <dbReference type="EMBL" id="QPI16911.1"/>
    </source>
</evidence>
<accession>A0A7S9SVR8</accession>
<protein>
    <recommendedName>
        <fullName evidence="2">Endonuclease</fullName>
    </recommendedName>
</protein>
<dbReference type="InterPro" id="IPR043822">
    <property type="entry name" value="EsV_1_7_cys"/>
</dbReference>
<proteinExistence type="predicted"/>
<dbReference type="Pfam" id="PF19114">
    <property type="entry name" value="EsV_1_7_cys"/>
    <property type="match status" value="3"/>
</dbReference>
<reference evidence="1" key="1">
    <citation type="submission" date="2020-08" db="EMBL/GenBank/DDBJ databases">
        <title>Bridging the membrane lipid divide: bacteria of the FCB group superphylum have the potential to synthesize archaeal ether lipids.</title>
        <authorList>
            <person name="Villanueva L."/>
            <person name="von Meijenfeldt F.A.B."/>
            <person name="Westbye A.B."/>
            <person name="Yadav S."/>
            <person name="Hopmans E.C."/>
            <person name="Dutilh B.E."/>
            <person name="Sinninghe Damste J.S."/>
        </authorList>
    </citation>
    <scope>NUCLEOTIDE SEQUENCE</scope>
    <source>
        <strain evidence="1">NIOZ-UU159</strain>
    </source>
</reference>
<sequence>MTLCKTDDCKGKQKHVRYNYTGLKPKYCSNCKKPDMINVKDKRCIECNKKRPNFNSPTESKGLYCFDCKSDGMINVKDKRCIECNKKHPVFNYPTESKCLYCGDCKKPNMIDVKNPRCITESCEQFSQKDKYCWRCYYFHNPSKRPKRLKVKEEEVVKYLKEQFKDINLITDKALIGDGLCIRDRPDVLIHLNNHSVIIEIDEDQHKGYNPICEEARVHNIQEALNRPIIIIRFNPDAYTENGKKIKSCFKNDEKTGLKTIPKSQQQNWNNRLLKLKETLAFSIENYTDEPIRIIKLFFDNV</sequence>
<evidence type="ECO:0008006" key="2">
    <source>
        <dbReference type="Google" id="ProtNLM"/>
    </source>
</evidence>
<name>A0A7S9SVR8_9VIRU</name>
<gene>
    <name evidence="1" type="ORF">NIOZUU159_00408</name>
</gene>